<comment type="caution">
    <text evidence="8">The sequence shown here is derived from an EMBL/GenBank/DDBJ whole genome shotgun (WGS) entry which is preliminary data.</text>
</comment>
<evidence type="ECO:0000259" key="7">
    <source>
        <dbReference type="PROSITE" id="PS51999"/>
    </source>
</evidence>
<dbReference type="Proteomes" id="UP001341840">
    <property type="component" value="Unassembled WGS sequence"/>
</dbReference>
<feature type="transmembrane region" description="Helical" evidence="6">
    <location>
        <begin position="152"/>
        <end position="174"/>
    </location>
</feature>
<evidence type="ECO:0000256" key="1">
    <source>
        <dbReference type="ARBA" id="ARBA00022723"/>
    </source>
</evidence>
<evidence type="ECO:0000256" key="5">
    <source>
        <dbReference type="SAM" id="MobiDB-lite"/>
    </source>
</evidence>
<keyword evidence="6" id="KW-0472">Membrane</keyword>
<evidence type="ECO:0000256" key="6">
    <source>
        <dbReference type="SAM" id="Phobius"/>
    </source>
</evidence>
<dbReference type="InterPro" id="IPR010666">
    <property type="entry name" value="Znf_GRF"/>
</dbReference>
<name>A0ABU6ZU49_9FABA</name>
<dbReference type="Pfam" id="PF06839">
    <property type="entry name" value="Zn_ribbon_GRF"/>
    <property type="match status" value="1"/>
</dbReference>
<dbReference type="EMBL" id="JASCZI010273944">
    <property type="protein sequence ID" value="MED6225509.1"/>
    <property type="molecule type" value="Genomic_DNA"/>
</dbReference>
<gene>
    <name evidence="8" type="ORF">PIB30_094416</name>
</gene>
<keyword evidence="2 4" id="KW-0863">Zinc-finger</keyword>
<accession>A0ABU6ZU49</accession>
<keyword evidence="9" id="KW-1185">Reference proteome</keyword>
<evidence type="ECO:0000313" key="8">
    <source>
        <dbReference type="EMBL" id="MED6225509.1"/>
    </source>
</evidence>
<dbReference type="PROSITE" id="PS51999">
    <property type="entry name" value="ZF_GRF"/>
    <property type="match status" value="1"/>
</dbReference>
<protein>
    <recommendedName>
        <fullName evidence="7">GRF-type domain-containing protein</fullName>
    </recommendedName>
</protein>
<keyword evidence="1" id="KW-0479">Metal-binding</keyword>
<sequence>MGSSRERWSASNCDSGKDEGKGDSEGWSAMKGSSESVRALKKKSKFLAPECNCEAYAILFMSLTLENPNRLFYGCPYFKTPALHCNFFAWLDEYVASCGAEMNKAVYLGCGKQLEGQQCEASQFDLKCRELEDKDIGLESHLRNTKHVKSGLSCISISFVFLGFGADIVFANIIRVLG</sequence>
<evidence type="ECO:0000256" key="3">
    <source>
        <dbReference type="ARBA" id="ARBA00022833"/>
    </source>
</evidence>
<evidence type="ECO:0000256" key="2">
    <source>
        <dbReference type="ARBA" id="ARBA00022771"/>
    </source>
</evidence>
<organism evidence="8 9">
    <name type="scientific">Stylosanthes scabra</name>
    <dbReference type="NCBI Taxonomy" id="79078"/>
    <lineage>
        <taxon>Eukaryota</taxon>
        <taxon>Viridiplantae</taxon>
        <taxon>Streptophyta</taxon>
        <taxon>Embryophyta</taxon>
        <taxon>Tracheophyta</taxon>
        <taxon>Spermatophyta</taxon>
        <taxon>Magnoliopsida</taxon>
        <taxon>eudicotyledons</taxon>
        <taxon>Gunneridae</taxon>
        <taxon>Pentapetalae</taxon>
        <taxon>rosids</taxon>
        <taxon>fabids</taxon>
        <taxon>Fabales</taxon>
        <taxon>Fabaceae</taxon>
        <taxon>Papilionoideae</taxon>
        <taxon>50 kb inversion clade</taxon>
        <taxon>dalbergioids sensu lato</taxon>
        <taxon>Dalbergieae</taxon>
        <taxon>Pterocarpus clade</taxon>
        <taxon>Stylosanthes</taxon>
    </lineage>
</organism>
<feature type="region of interest" description="Disordered" evidence="5">
    <location>
        <begin position="1"/>
        <end position="30"/>
    </location>
</feature>
<feature type="domain" description="GRF-type" evidence="7">
    <location>
        <begin position="51"/>
        <end position="94"/>
    </location>
</feature>
<keyword evidence="3" id="KW-0862">Zinc</keyword>
<reference evidence="8 9" key="1">
    <citation type="journal article" date="2023" name="Plants (Basel)">
        <title>Bridging the Gap: Combining Genomics and Transcriptomics Approaches to Understand Stylosanthes scabra, an Orphan Legume from the Brazilian Caatinga.</title>
        <authorList>
            <person name="Ferreira-Neto J.R.C."/>
            <person name="da Silva M.D."/>
            <person name="Binneck E."/>
            <person name="de Melo N.F."/>
            <person name="da Silva R.H."/>
            <person name="de Melo A.L.T.M."/>
            <person name="Pandolfi V."/>
            <person name="Bustamante F.O."/>
            <person name="Brasileiro-Vidal A.C."/>
            <person name="Benko-Iseppon A.M."/>
        </authorList>
    </citation>
    <scope>NUCLEOTIDE SEQUENCE [LARGE SCALE GENOMIC DNA]</scope>
    <source>
        <tissue evidence="8">Leaves</tissue>
    </source>
</reference>
<keyword evidence="6" id="KW-1133">Transmembrane helix</keyword>
<keyword evidence="6" id="KW-0812">Transmembrane</keyword>
<feature type="compositionally biased region" description="Basic and acidic residues" evidence="5">
    <location>
        <begin position="15"/>
        <end position="24"/>
    </location>
</feature>
<evidence type="ECO:0000256" key="4">
    <source>
        <dbReference type="PROSITE-ProRule" id="PRU01343"/>
    </source>
</evidence>
<proteinExistence type="predicted"/>
<evidence type="ECO:0000313" key="9">
    <source>
        <dbReference type="Proteomes" id="UP001341840"/>
    </source>
</evidence>